<dbReference type="InterPro" id="IPR018449">
    <property type="entry name" value="NIL_domain"/>
</dbReference>
<dbReference type="Proteomes" id="UP000568877">
    <property type="component" value="Unassembled WGS sequence"/>
</dbReference>
<proteinExistence type="predicted"/>
<dbReference type="InterPro" id="IPR045865">
    <property type="entry name" value="ACT-like_dom_sf"/>
</dbReference>
<accession>A0A6V8PSB4</accession>
<dbReference type="EMBL" id="BLSA01000787">
    <property type="protein sequence ID" value="GFP33886.1"/>
    <property type="molecule type" value="Genomic_DNA"/>
</dbReference>
<sequence length="85" mass="9674">GRGAQMSRMRVKITFPKEKVTEPLIYMVGQNFQVVTNIRRANIDEYAGWVILEIDGQVTEIERAIDWLQKKGVRVDPVEGTVVEG</sequence>
<reference evidence="2 3" key="1">
    <citation type="journal article" date="2020" name="Front. Microbiol.">
        <title>Single-cell genomics of novel Actinobacteria with the Wood-Ljungdahl pathway discovered in a serpentinizing system.</title>
        <authorList>
            <person name="Merino N."/>
            <person name="Kawai M."/>
            <person name="Boyd E.S."/>
            <person name="Colman D.R."/>
            <person name="McGlynn S.E."/>
            <person name="Nealson K.H."/>
            <person name="Kurokawa K."/>
            <person name="Hongoh Y."/>
        </authorList>
    </citation>
    <scope>NUCLEOTIDE SEQUENCE [LARGE SCALE GENOMIC DNA]</scope>
    <source>
        <strain evidence="2 3">S42</strain>
    </source>
</reference>
<dbReference type="AlphaFoldDB" id="A0A6V8PSB4"/>
<gene>
    <name evidence="2" type="ORF">HKBW3S42_02225</name>
</gene>
<dbReference type="SMART" id="SM00930">
    <property type="entry name" value="NIL"/>
    <property type="match status" value="1"/>
</dbReference>
<feature type="domain" description="NIL" evidence="1">
    <location>
        <begin position="7"/>
        <end position="78"/>
    </location>
</feature>
<feature type="non-terminal residue" evidence="2">
    <location>
        <position position="1"/>
    </location>
</feature>
<dbReference type="Pfam" id="PF09383">
    <property type="entry name" value="NIL"/>
    <property type="match status" value="1"/>
</dbReference>
<dbReference type="SUPFAM" id="SSF55021">
    <property type="entry name" value="ACT-like"/>
    <property type="match status" value="1"/>
</dbReference>
<dbReference type="Gene3D" id="3.30.70.260">
    <property type="match status" value="1"/>
</dbReference>
<organism evidence="2 3">
    <name type="scientific">Candidatus Hakubella thermalkaliphila</name>
    <dbReference type="NCBI Taxonomy" id="2754717"/>
    <lineage>
        <taxon>Bacteria</taxon>
        <taxon>Bacillati</taxon>
        <taxon>Actinomycetota</taxon>
        <taxon>Actinomycetota incertae sedis</taxon>
        <taxon>Candidatus Hakubellales</taxon>
        <taxon>Candidatus Hakubellaceae</taxon>
        <taxon>Candidatus Hakubella</taxon>
    </lineage>
</organism>
<evidence type="ECO:0000259" key="1">
    <source>
        <dbReference type="SMART" id="SM00930"/>
    </source>
</evidence>
<evidence type="ECO:0000313" key="2">
    <source>
        <dbReference type="EMBL" id="GFP33886.1"/>
    </source>
</evidence>
<name>A0A6V8PSB4_9ACTN</name>
<comment type="caution">
    <text evidence="2">The sequence shown here is derived from an EMBL/GenBank/DDBJ whole genome shotgun (WGS) entry which is preliminary data.</text>
</comment>
<protein>
    <recommendedName>
        <fullName evidence="1">NIL domain-containing protein</fullName>
    </recommendedName>
</protein>
<evidence type="ECO:0000313" key="3">
    <source>
        <dbReference type="Proteomes" id="UP000568877"/>
    </source>
</evidence>